<dbReference type="STRING" id="764291.STRUR_0542"/>
<gene>
    <name evidence="1" type="ORF">STRUR_0542</name>
</gene>
<name>G5KD24_9STRE</name>
<accession>G5KD24</accession>
<dbReference type="EMBL" id="AEUZ02000001">
    <property type="protein sequence ID" value="EHJ57031.1"/>
    <property type="molecule type" value="Genomic_DNA"/>
</dbReference>
<comment type="caution">
    <text evidence="1">The sequence shown here is derived from an EMBL/GenBank/DDBJ whole genome shotgun (WGS) entry which is preliminary data.</text>
</comment>
<protein>
    <recommendedName>
        <fullName evidence="3">AMP-binding enzyme C-terminal domain-containing protein</fullName>
    </recommendedName>
</protein>
<dbReference type="Gene3D" id="3.30.300.30">
    <property type="match status" value="1"/>
</dbReference>
<keyword evidence="2" id="KW-1185">Reference proteome</keyword>
<dbReference type="AlphaFoldDB" id="G5KD24"/>
<reference evidence="1 2" key="1">
    <citation type="journal article" date="2014" name="Int. J. Syst. Evol. Microbiol.">
        <title>Phylogenomics and the dynamic genome evolution of the genus Streptococcus.</title>
        <authorList>
            <consortium name="The Broad Institute Genome Sequencing Platform"/>
            <person name="Richards V.P."/>
            <person name="Palmer S.R."/>
            <person name="Pavinski Bitar P.D."/>
            <person name="Qin X."/>
            <person name="Weinstock G.M."/>
            <person name="Highlander S.K."/>
            <person name="Town C.D."/>
            <person name="Burne R.A."/>
            <person name="Stanhope M.J."/>
        </authorList>
    </citation>
    <scope>NUCLEOTIDE SEQUENCE [LARGE SCALE GENOMIC DNA]</scope>
    <source>
        <strain evidence="1 2">2285-97</strain>
    </source>
</reference>
<evidence type="ECO:0000313" key="2">
    <source>
        <dbReference type="Proteomes" id="UP000005388"/>
    </source>
</evidence>
<evidence type="ECO:0008006" key="3">
    <source>
        <dbReference type="Google" id="ProtNLM"/>
    </source>
</evidence>
<organism evidence="1 2">
    <name type="scientific">Streptococcus urinalis 2285-97</name>
    <dbReference type="NCBI Taxonomy" id="764291"/>
    <lineage>
        <taxon>Bacteria</taxon>
        <taxon>Bacillati</taxon>
        <taxon>Bacillota</taxon>
        <taxon>Bacilli</taxon>
        <taxon>Lactobacillales</taxon>
        <taxon>Streptococcaceae</taxon>
        <taxon>Streptococcus</taxon>
    </lineage>
</organism>
<proteinExistence type="predicted"/>
<dbReference type="InterPro" id="IPR045851">
    <property type="entry name" value="AMP-bd_C_sf"/>
</dbReference>
<sequence>MKEKNELDKVMKKVRKSSFLQPKQIHLLDEIPRNDSGKIAINKLRQIILSQDV</sequence>
<evidence type="ECO:0000313" key="1">
    <source>
        <dbReference type="EMBL" id="EHJ57031.1"/>
    </source>
</evidence>
<dbReference type="SUPFAM" id="SSF56801">
    <property type="entry name" value="Acetyl-CoA synthetase-like"/>
    <property type="match status" value="1"/>
</dbReference>
<dbReference type="Proteomes" id="UP000005388">
    <property type="component" value="Unassembled WGS sequence"/>
</dbReference>